<dbReference type="PANTHER" id="PTHR36529">
    <property type="entry name" value="SLL1095 PROTEIN"/>
    <property type="match status" value="1"/>
</dbReference>
<evidence type="ECO:0000313" key="1">
    <source>
        <dbReference type="EMBL" id="SDZ36642.1"/>
    </source>
</evidence>
<gene>
    <name evidence="1" type="ORF">SAMN05216215_106427</name>
</gene>
<protein>
    <recommendedName>
        <fullName evidence="3">Glycosyltransferase involved in cell wall biogenesis</fullName>
    </recommendedName>
</protein>
<sequence length="231" mass="23372">MSRTALLVVAKAPVPGLVKTRLCPPATPAEAARIAAASLLDTLDAVRSTPGVRPVIAMSGDLAAATGSAQLRTALRGWTVLGQRGDGFPARLAAAHADTAAAHPGLSVVQIGMDTPQVTPALLTEVCQALGSADAALGLAEDGGWWVAGFRSAADARLLRGVPTSRADTGARTLAALRAAGLRVAASPRLADVDTMEDAWRVADSVPNSRFAASLPVRASRAGGASGDCLR</sequence>
<evidence type="ECO:0008006" key="3">
    <source>
        <dbReference type="Google" id="ProtNLM"/>
    </source>
</evidence>
<name>A0A1H3SF72_9PSEU</name>
<reference evidence="2" key="1">
    <citation type="submission" date="2016-10" db="EMBL/GenBank/DDBJ databases">
        <authorList>
            <person name="Varghese N."/>
            <person name="Submissions S."/>
        </authorList>
    </citation>
    <scope>NUCLEOTIDE SEQUENCE [LARGE SCALE GENOMIC DNA]</scope>
    <source>
        <strain evidence="2">CGMCC 4.3530</strain>
    </source>
</reference>
<dbReference type="Pfam" id="PF09837">
    <property type="entry name" value="DUF2064"/>
    <property type="match status" value="1"/>
</dbReference>
<dbReference type="EMBL" id="FNOK01000064">
    <property type="protein sequence ID" value="SDZ36642.1"/>
    <property type="molecule type" value="Genomic_DNA"/>
</dbReference>
<dbReference type="InterPro" id="IPR018641">
    <property type="entry name" value="Trfase_1_rSAM/seldom-assoc"/>
</dbReference>
<dbReference type="AlphaFoldDB" id="A0A1H3SF72"/>
<dbReference type="SUPFAM" id="SSF53448">
    <property type="entry name" value="Nucleotide-diphospho-sugar transferases"/>
    <property type="match status" value="1"/>
</dbReference>
<organism evidence="1 2">
    <name type="scientific">Saccharopolyspora shandongensis</name>
    <dbReference type="NCBI Taxonomy" id="418495"/>
    <lineage>
        <taxon>Bacteria</taxon>
        <taxon>Bacillati</taxon>
        <taxon>Actinomycetota</taxon>
        <taxon>Actinomycetes</taxon>
        <taxon>Pseudonocardiales</taxon>
        <taxon>Pseudonocardiaceae</taxon>
        <taxon>Saccharopolyspora</taxon>
    </lineage>
</organism>
<dbReference type="STRING" id="418495.SAMN05216215_106427"/>
<accession>A0A1H3SF72</accession>
<evidence type="ECO:0000313" key="2">
    <source>
        <dbReference type="Proteomes" id="UP000199529"/>
    </source>
</evidence>
<dbReference type="Gene3D" id="3.90.550.10">
    <property type="entry name" value="Spore Coat Polysaccharide Biosynthesis Protein SpsA, Chain A"/>
    <property type="match status" value="1"/>
</dbReference>
<dbReference type="InterPro" id="IPR029044">
    <property type="entry name" value="Nucleotide-diphossugar_trans"/>
</dbReference>
<dbReference type="OrthoDB" id="9798250at2"/>
<dbReference type="Proteomes" id="UP000199529">
    <property type="component" value="Unassembled WGS sequence"/>
</dbReference>
<dbReference type="PANTHER" id="PTHR36529:SF1">
    <property type="entry name" value="GLYCOSYLTRANSFERASE"/>
    <property type="match status" value="1"/>
</dbReference>
<proteinExistence type="predicted"/>
<keyword evidence="2" id="KW-1185">Reference proteome</keyword>